<name>A0A8J5I0N8_ZINOF</name>
<dbReference type="AlphaFoldDB" id="A0A8J5I0N8"/>
<proteinExistence type="inferred from homology"/>
<organism evidence="2 3">
    <name type="scientific">Zingiber officinale</name>
    <name type="common">Ginger</name>
    <name type="synonym">Amomum zingiber</name>
    <dbReference type="NCBI Taxonomy" id="94328"/>
    <lineage>
        <taxon>Eukaryota</taxon>
        <taxon>Viridiplantae</taxon>
        <taxon>Streptophyta</taxon>
        <taxon>Embryophyta</taxon>
        <taxon>Tracheophyta</taxon>
        <taxon>Spermatophyta</taxon>
        <taxon>Magnoliopsida</taxon>
        <taxon>Liliopsida</taxon>
        <taxon>Zingiberales</taxon>
        <taxon>Zingiberaceae</taxon>
        <taxon>Zingiber</taxon>
    </lineage>
</organism>
<comment type="subcellular location">
    <subcellularLocation>
        <location evidence="1">Membrane</location>
        <topology evidence="1">Multi-pass membrane protein</topology>
    </subcellularLocation>
</comment>
<accession>A0A8J5I0N8</accession>
<sequence length="197" mass="23339">MLSDLITKLLLVFFGYAYPAFECFKAVENHPYNNQQLRFWCHYWIIVTAITVVERFGYFSSWLPMYGEAKLAFLVYLWFPKTKGSDVVYEVFLRPLVMQYEPDMEERFRNLRAKSGELLQFYLQNFTEKGHVLFLDCLRHMVSTRPLAPRTETEGILQQSADAVRNPAILFKLRLTAEEVEEDAVVAESLKWRRRFL</sequence>
<gene>
    <name evidence="2" type="ORF">ZIOFF_004524</name>
</gene>
<dbReference type="Proteomes" id="UP000734854">
    <property type="component" value="Unassembled WGS sequence"/>
</dbReference>
<evidence type="ECO:0000256" key="1">
    <source>
        <dbReference type="RuleBase" id="RU362006"/>
    </source>
</evidence>
<comment type="caution">
    <text evidence="2">The sequence shown here is derived from an EMBL/GenBank/DDBJ whole genome shotgun (WGS) entry which is preliminary data.</text>
</comment>
<reference evidence="2 3" key="1">
    <citation type="submission" date="2020-08" db="EMBL/GenBank/DDBJ databases">
        <title>Plant Genome Project.</title>
        <authorList>
            <person name="Zhang R.-G."/>
        </authorList>
    </citation>
    <scope>NUCLEOTIDE SEQUENCE [LARGE SCALE GENOMIC DNA]</scope>
    <source>
        <tissue evidence="2">Rhizome</tissue>
    </source>
</reference>
<protein>
    <recommendedName>
        <fullName evidence="1">HVA22-like protein</fullName>
    </recommendedName>
</protein>
<evidence type="ECO:0000313" key="2">
    <source>
        <dbReference type="EMBL" id="KAG6530766.1"/>
    </source>
</evidence>
<dbReference type="OrthoDB" id="434647at2759"/>
<dbReference type="PANTHER" id="PTHR12300:SF178">
    <property type="entry name" value="HVA22-LIKE PROTEIN"/>
    <property type="match status" value="1"/>
</dbReference>
<dbReference type="GO" id="GO:0016020">
    <property type="term" value="C:membrane"/>
    <property type="evidence" value="ECO:0007669"/>
    <property type="project" value="UniProtKB-SubCell"/>
</dbReference>
<dbReference type="EMBL" id="JACMSC010000002">
    <property type="protein sequence ID" value="KAG6530766.1"/>
    <property type="molecule type" value="Genomic_DNA"/>
</dbReference>
<dbReference type="InterPro" id="IPR004345">
    <property type="entry name" value="TB2_DP1_HVA22"/>
</dbReference>
<keyword evidence="3" id="KW-1185">Reference proteome</keyword>
<evidence type="ECO:0000313" key="3">
    <source>
        <dbReference type="Proteomes" id="UP000734854"/>
    </source>
</evidence>
<dbReference type="PANTHER" id="PTHR12300">
    <property type="entry name" value="HVA22-LIKE PROTEINS"/>
    <property type="match status" value="1"/>
</dbReference>
<dbReference type="Pfam" id="PF03134">
    <property type="entry name" value="TB2_DP1_HVA22"/>
    <property type="match status" value="1"/>
</dbReference>
<comment type="similarity">
    <text evidence="1">Belongs to the DP1 family.</text>
</comment>